<proteinExistence type="predicted"/>
<name>A0A2P2Q1W1_RHIMU</name>
<dbReference type="AlphaFoldDB" id="A0A2P2Q1W1"/>
<protein>
    <submittedName>
        <fullName evidence="1">Uncharacterized protein</fullName>
    </submittedName>
</protein>
<sequence length="27" mass="3066">MGKKNDRIRKYCSLLSHTTEITGISRG</sequence>
<evidence type="ECO:0000313" key="1">
    <source>
        <dbReference type="EMBL" id="MBX60899.1"/>
    </source>
</evidence>
<reference evidence="1" key="1">
    <citation type="submission" date="2018-02" db="EMBL/GenBank/DDBJ databases">
        <title>Rhizophora mucronata_Transcriptome.</title>
        <authorList>
            <person name="Meera S.P."/>
            <person name="Sreeshan A."/>
            <person name="Augustine A."/>
        </authorList>
    </citation>
    <scope>NUCLEOTIDE SEQUENCE</scope>
    <source>
        <tissue evidence="1">Leaf</tissue>
    </source>
</reference>
<organism evidence="1">
    <name type="scientific">Rhizophora mucronata</name>
    <name type="common">Asiatic mangrove</name>
    <dbReference type="NCBI Taxonomy" id="61149"/>
    <lineage>
        <taxon>Eukaryota</taxon>
        <taxon>Viridiplantae</taxon>
        <taxon>Streptophyta</taxon>
        <taxon>Embryophyta</taxon>
        <taxon>Tracheophyta</taxon>
        <taxon>Spermatophyta</taxon>
        <taxon>Magnoliopsida</taxon>
        <taxon>eudicotyledons</taxon>
        <taxon>Gunneridae</taxon>
        <taxon>Pentapetalae</taxon>
        <taxon>rosids</taxon>
        <taxon>fabids</taxon>
        <taxon>Malpighiales</taxon>
        <taxon>Rhizophoraceae</taxon>
        <taxon>Rhizophora</taxon>
    </lineage>
</organism>
<dbReference type="EMBL" id="GGEC01080415">
    <property type="protein sequence ID" value="MBX60899.1"/>
    <property type="molecule type" value="Transcribed_RNA"/>
</dbReference>
<accession>A0A2P2Q1W1</accession>